<dbReference type="InterPro" id="IPR057326">
    <property type="entry name" value="KR_dom"/>
</dbReference>
<comment type="caution">
    <text evidence="4">The sequence shown here is derived from an EMBL/GenBank/DDBJ whole genome shotgun (WGS) entry which is preliminary data.</text>
</comment>
<comment type="similarity">
    <text evidence="1">Belongs to the short-chain dehydrogenases/reductases (SDR) family.</text>
</comment>
<dbReference type="InterPro" id="IPR020904">
    <property type="entry name" value="Sc_DH/Rdtase_CS"/>
</dbReference>
<dbReference type="CDD" id="cd05233">
    <property type="entry name" value="SDR_c"/>
    <property type="match status" value="1"/>
</dbReference>
<accession>A0ABV2QIL8</accession>
<dbReference type="PANTHER" id="PTHR42760">
    <property type="entry name" value="SHORT-CHAIN DEHYDROGENASES/REDUCTASES FAMILY MEMBER"/>
    <property type="match status" value="1"/>
</dbReference>
<dbReference type="Gene3D" id="3.40.50.720">
    <property type="entry name" value="NAD(P)-binding Rossmann-like Domain"/>
    <property type="match status" value="1"/>
</dbReference>
<evidence type="ECO:0000313" key="5">
    <source>
        <dbReference type="Proteomes" id="UP001549320"/>
    </source>
</evidence>
<dbReference type="PANTHER" id="PTHR42760:SF115">
    <property type="entry name" value="3-OXOACYL-[ACYL-CARRIER-PROTEIN] REDUCTASE FABG"/>
    <property type="match status" value="1"/>
</dbReference>
<keyword evidence="5" id="KW-1185">Reference proteome</keyword>
<dbReference type="EMBL" id="JBEPSH010000018">
    <property type="protein sequence ID" value="MET4580455.1"/>
    <property type="molecule type" value="Genomic_DNA"/>
</dbReference>
<dbReference type="InterPro" id="IPR002347">
    <property type="entry name" value="SDR_fam"/>
</dbReference>
<dbReference type="SUPFAM" id="SSF51735">
    <property type="entry name" value="NAD(P)-binding Rossmann-fold domains"/>
    <property type="match status" value="1"/>
</dbReference>
<keyword evidence="2" id="KW-0560">Oxidoreductase</keyword>
<organism evidence="4 5">
    <name type="scientific">Ottowia thiooxydans</name>
    <dbReference type="NCBI Taxonomy" id="219182"/>
    <lineage>
        <taxon>Bacteria</taxon>
        <taxon>Pseudomonadati</taxon>
        <taxon>Pseudomonadota</taxon>
        <taxon>Betaproteobacteria</taxon>
        <taxon>Burkholderiales</taxon>
        <taxon>Comamonadaceae</taxon>
        <taxon>Ottowia</taxon>
    </lineage>
</organism>
<dbReference type="PRINTS" id="PR00081">
    <property type="entry name" value="GDHRDH"/>
</dbReference>
<protein>
    <submittedName>
        <fullName evidence="4">NAD(P)-dependent dehydrogenase (Short-subunit alcohol dehydrogenase family)</fullName>
    </submittedName>
</protein>
<evidence type="ECO:0000259" key="3">
    <source>
        <dbReference type="SMART" id="SM00822"/>
    </source>
</evidence>
<name>A0ABV2QIL8_9BURK</name>
<evidence type="ECO:0000313" key="4">
    <source>
        <dbReference type="EMBL" id="MET4580455.1"/>
    </source>
</evidence>
<dbReference type="NCBIfam" id="NF005559">
    <property type="entry name" value="PRK07231.1"/>
    <property type="match status" value="1"/>
</dbReference>
<evidence type="ECO:0000256" key="1">
    <source>
        <dbReference type="ARBA" id="ARBA00006484"/>
    </source>
</evidence>
<dbReference type="PRINTS" id="PR00080">
    <property type="entry name" value="SDRFAMILY"/>
</dbReference>
<reference evidence="4 5" key="1">
    <citation type="submission" date="2024-06" db="EMBL/GenBank/DDBJ databases">
        <title>Sorghum-associated microbial communities from plants grown in Nebraska, USA.</title>
        <authorList>
            <person name="Schachtman D."/>
        </authorList>
    </citation>
    <scope>NUCLEOTIDE SEQUENCE [LARGE SCALE GENOMIC DNA]</scope>
    <source>
        <strain evidence="4 5">2709</strain>
    </source>
</reference>
<gene>
    <name evidence="4" type="ORF">ABIE13_005596</name>
</gene>
<feature type="domain" description="Ketoreductase" evidence="3">
    <location>
        <begin position="14"/>
        <end position="194"/>
    </location>
</feature>
<sequence>MKRVDESVFRLDGRVAVVTGGAGGICSAICRAYANVGAKVACLDYDGEAAQALAASIREAGGEAIGLACDVSDEQATLAAVQNIKQQLGAPTVLLNGAAVLDRTGSILEIDPQEWQRVMSVNLTGVYLMSRAVLPEMIAAGGGSIIHLASMHGRVGRAGRVSYTTAKAALIMLAQNMAMDHADDGVRVNSLSPGAVATRRITYRYGENAQEQLKAAAQKYLMKRFADPDEMVGAALFLASDASSYMTGADLLVDGGYCAA</sequence>
<proteinExistence type="inferred from homology"/>
<dbReference type="InterPro" id="IPR036291">
    <property type="entry name" value="NAD(P)-bd_dom_sf"/>
</dbReference>
<dbReference type="SMART" id="SM00822">
    <property type="entry name" value="PKS_KR"/>
    <property type="match status" value="1"/>
</dbReference>
<dbReference type="RefSeq" id="WP_354449400.1">
    <property type="nucleotide sequence ID" value="NZ_JBEPSH010000018.1"/>
</dbReference>
<evidence type="ECO:0000256" key="2">
    <source>
        <dbReference type="ARBA" id="ARBA00023002"/>
    </source>
</evidence>
<dbReference type="PROSITE" id="PS00061">
    <property type="entry name" value="ADH_SHORT"/>
    <property type="match status" value="1"/>
</dbReference>
<dbReference type="Pfam" id="PF13561">
    <property type="entry name" value="adh_short_C2"/>
    <property type="match status" value="1"/>
</dbReference>
<dbReference type="Proteomes" id="UP001549320">
    <property type="component" value="Unassembled WGS sequence"/>
</dbReference>